<evidence type="ECO:0000313" key="3">
    <source>
        <dbReference type="Proteomes" id="UP001500784"/>
    </source>
</evidence>
<protein>
    <submittedName>
        <fullName evidence="2">NAD(P)H-binding protein</fullName>
    </submittedName>
</protein>
<reference evidence="2 3" key="1">
    <citation type="journal article" date="2019" name="Int. J. Syst. Evol. Microbiol.">
        <title>The Global Catalogue of Microorganisms (GCM) 10K type strain sequencing project: providing services to taxonomists for standard genome sequencing and annotation.</title>
        <authorList>
            <consortium name="The Broad Institute Genomics Platform"/>
            <consortium name="The Broad Institute Genome Sequencing Center for Infectious Disease"/>
            <person name="Wu L."/>
            <person name="Ma J."/>
        </authorList>
    </citation>
    <scope>NUCLEOTIDE SEQUENCE [LARGE SCALE GENOMIC DNA]</scope>
    <source>
        <strain evidence="2 3">JCM 13316</strain>
    </source>
</reference>
<gene>
    <name evidence="2" type="ORF">GCM10009688_30190</name>
</gene>
<dbReference type="PANTHER" id="PTHR15020">
    <property type="entry name" value="FLAVIN REDUCTASE-RELATED"/>
    <property type="match status" value="1"/>
</dbReference>
<dbReference type="Pfam" id="PF13460">
    <property type="entry name" value="NAD_binding_10"/>
    <property type="match status" value="1"/>
</dbReference>
<dbReference type="Proteomes" id="UP001500784">
    <property type="component" value="Unassembled WGS sequence"/>
</dbReference>
<evidence type="ECO:0000313" key="2">
    <source>
        <dbReference type="EMBL" id="GAA1923070.1"/>
    </source>
</evidence>
<dbReference type="InterPro" id="IPR036291">
    <property type="entry name" value="NAD(P)-bd_dom_sf"/>
</dbReference>
<name>A0ABN2PIX6_9MICC</name>
<sequence>MRIVIAGAHGQIARETGRLLVAADHDVAGLIRNPDQAADLEADRVAPVVLDLENSTLEDLTQVLTGADLAVFAAGAGPGSSIERKDSVDRAGAVLLAEAAEAAGVGRLIQVSSAGTDSVIGGARPEGLQDGMYAYLVAKRAAEEDLMARTDLDWTILRPGTLTNGDPVGLVELAPEVAPSTVPRRDVAAVLAELAKTGRGSGQVLGLVTGTDPIPDAVAALPVAL</sequence>
<dbReference type="InterPro" id="IPR016040">
    <property type="entry name" value="NAD(P)-bd_dom"/>
</dbReference>
<evidence type="ECO:0000259" key="1">
    <source>
        <dbReference type="Pfam" id="PF13460"/>
    </source>
</evidence>
<dbReference type="RefSeq" id="WP_152228502.1">
    <property type="nucleotide sequence ID" value="NZ_BAAALV010000007.1"/>
</dbReference>
<dbReference type="Gene3D" id="3.40.50.720">
    <property type="entry name" value="NAD(P)-binding Rossmann-like Domain"/>
    <property type="match status" value="1"/>
</dbReference>
<accession>A0ABN2PIX6</accession>
<comment type="caution">
    <text evidence="2">The sequence shown here is derived from an EMBL/GenBank/DDBJ whole genome shotgun (WGS) entry which is preliminary data.</text>
</comment>
<feature type="domain" description="NAD(P)-binding" evidence="1">
    <location>
        <begin position="7"/>
        <end position="196"/>
    </location>
</feature>
<dbReference type="PANTHER" id="PTHR15020:SF50">
    <property type="entry name" value="UPF0659 PROTEIN YMR090W"/>
    <property type="match status" value="1"/>
</dbReference>
<proteinExistence type="predicted"/>
<organism evidence="2 3">
    <name type="scientific">Arthrobacter gandavensis</name>
    <dbReference type="NCBI Taxonomy" id="169960"/>
    <lineage>
        <taxon>Bacteria</taxon>
        <taxon>Bacillati</taxon>
        <taxon>Actinomycetota</taxon>
        <taxon>Actinomycetes</taxon>
        <taxon>Micrococcales</taxon>
        <taxon>Micrococcaceae</taxon>
        <taxon>Arthrobacter</taxon>
    </lineage>
</organism>
<dbReference type="EMBL" id="BAAALV010000007">
    <property type="protein sequence ID" value="GAA1923070.1"/>
    <property type="molecule type" value="Genomic_DNA"/>
</dbReference>
<dbReference type="SUPFAM" id="SSF51735">
    <property type="entry name" value="NAD(P)-binding Rossmann-fold domains"/>
    <property type="match status" value="1"/>
</dbReference>
<keyword evidence="3" id="KW-1185">Reference proteome</keyword>